<dbReference type="GO" id="GO:0006783">
    <property type="term" value="P:heme biosynthetic process"/>
    <property type="evidence" value="ECO:0007669"/>
    <property type="project" value="UniProtKB-KW"/>
</dbReference>
<evidence type="ECO:0000256" key="6">
    <source>
        <dbReference type="ARBA" id="ARBA00023444"/>
    </source>
</evidence>
<dbReference type="NCBIfam" id="TIGR00562">
    <property type="entry name" value="proto_IX_ox"/>
    <property type="match status" value="1"/>
</dbReference>
<keyword evidence="3" id="KW-0274">FAD</keyword>
<dbReference type="AlphaFoldDB" id="A0A381Q4F8"/>
<keyword evidence="2" id="KW-0285">Flavoprotein</keyword>
<dbReference type="InterPro" id="IPR004572">
    <property type="entry name" value="Protoporphyrinogen_oxidase"/>
</dbReference>
<comment type="cofactor">
    <cofactor evidence="1">
        <name>FAD</name>
        <dbReference type="ChEBI" id="CHEBI:57692"/>
    </cofactor>
</comment>
<evidence type="ECO:0000256" key="2">
    <source>
        <dbReference type="ARBA" id="ARBA00022630"/>
    </source>
</evidence>
<dbReference type="SUPFAM" id="SSF51905">
    <property type="entry name" value="FAD/NAD(P)-binding domain"/>
    <property type="match status" value="1"/>
</dbReference>
<evidence type="ECO:0000256" key="4">
    <source>
        <dbReference type="ARBA" id="ARBA00023002"/>
    </source>
</evidence>
<dbReference type="InterPro" id="IPR002937">
    <property type="entry name" value="Amino_oxidase"/>
</dbReference>
<gene>
    <name evidence="8" type="ORF">METZ01_LOCUS26063</name>
</gene>
<dbReference type="Gene3D" id="3.50.50.60">
    <property type="entry name" value="FAD/NAD(P)-binding domain"/>
    <property type="match status" value="1"/>
</dbReference>
<dbReference type="SUPFAM" id="SSF54373">
    <property type="entry name" value="FAD-linked reductases, C-terminal domain"/>
    <property type="match status" value="1"/>
</dbReference>
<comment type="pathway">
    <text evidence="6">Porphyrin-containing compound metabolism.</text>
</comment>
<evidence type="ECO:0000256" key="1">
    <source>
        <dbReference type="ARBA" id="ARBA00001974"/>
    </source>
</evidence>
<dbReference type="InterPro" id="IPR036188">
    <property type="entry name" value="FAD/NAD-bd_sf"/>
</dbReference>
<dbReference type="GO" id="GO:0004729">
    <property type="term" value="F:oxygen-dependent protoporphyrinogen oxidase activity"/>
    <property type="evidence" value="ECO:0007669"/>
    <property type="project" value="InterPro"/>
</dbReference>
<protein>
    <recommendedName>
        <fullName evidence="7">Amine oxidase domain-containing protein</fullName>
    </recommendedName>
</protein>
<sequence>MIGIVGGGISGLVLAHELRRLGVDVTVWEAASVPGGVMRSELHGGLVLELGPQRARLTGPFRDLVESVGLSEELVTASKDLPLYVYHRGQLRRAPLSFSQAVTTDLLSLWAKARVLAEPFTAGPRAGELVGPFLRRKFGGAAYRALLGPLYGGLYASDPDRMPVKHALQRTLAELGVRRSILWRMFRSAGRAAESPPCSFRQGLGALPLAIAGKLGGSIRLETPVRMLRKRRVGWEVTADGAGSVPVDAVVLTCPSDTAAGLLGGSYPEEAGRLSALRYNRLALVYLKSETKLSGLGFQVAFGESLETRGVTWNDSLFGRPGLHTAYLGGMKNSELPDWDDGRIAEIACKEFEVVTGHPAEALHVSRTRIPAWDETWDGLEGVEWPPDLHFCSNYTARPGILGRITEGKRLAATLATAYATGSRPV</sequence>
<keyword evidence="4" id="KW-0560">Oxidoreductase</keyword>
<dbReference type="EMBL" id="UINC01001172">
    <property type="protein sequence ID" value="SUZ73209.1"/>
    <property type="molecule type" value="Genomic_DNA"/>
</dbReference>
<evidence type="ECO:0000313" key="8">
    <source>
        <dbReference type="EMBL" id="SUZ73209.1"/>
    </source>
</evidence>
<reference evidence="8" key="1">
    <citation type="submission" date="2018-05" db="EMBL/GenBank/DDBJ databases">
        <authorList>
            <person name="Lanie J.A."/>
            <person name="Ng W.-L."/>
            <person name="Kazmierczak K.M."/>
            <person name="Andrzejewski T.M."/>
            <person name="Davidsen T.M."/>
            <person name="Wayne K.J."/>
            <person name="Tettelin H."/>
            <person name="Glass J.I."/>
            <person name="Rusch D."/>
            <person name="Podicherti R."/>
            <person name="Tsui H.-C.T."/>
            <person name="Winkler M.E."/>
        </authorList>
    </citation>
    <scope>NUCLEOTIDE SEQUENCE</scope>
</reference>
<evidence type="ECO:0000259" key="7">
    <source>
        <dbReference type="Pfam" id="PF01593"/>
    </source>
</evidence>
<accession>A0A381Q4F8</accession>
<keyword evidence="5" id="KW-0350">Heme biosynthesis</keyword>
<dbReference type="PRINTS" id="PR00419">
    <property type="entry name" value="ADXRDTASE"/>
</dbReference>
<dbReference type="Gene3D" id="3.90.660.20">
    <property type="entry name" value="Protoporphyrinogen oxidase, mitochondrial, domain 2"/>
    <property type="match status" value="1"/>
</dbReference>
<evidence type="ECO:0000256" key="3">
    <source>
        <dbReference type="ARBA" id="ARBA00022827"/>
    </source>
</evidence>
<evidence type="ECO:0000256" key="5">
    <source>
        <dbReference type="ARBA" id="ARBA00023133"/>
    </source>
</evidence>
<dbReference type="InterPro" id="IPR050464">
    <property type="entry name" value="Zeta_carotene_desat/Oxidored"/>
</dbReference>
<organism evidence="8">
    <name type="scientific">marine metagenome</name>
    <dbReference type="NCBI Taxonomy" id="408172"/>
    <lineage>
        <taxon>unclassified sequences</taxon>
        <taxon>metagenomes</taxon>
        <taxon>ecological metagenomes</taxon>
    </lineage>
</organism>
<dbReference type="Gene3D" id="1.10.3110.10">
    <property type="entry name" value="protoporphyrinogen ix oxidase, domain 3"/>
    <property type="match status" value="1"/>
</dbReference>
<proteinExistence type="predicted"/>
<dbReference type="PANTHER" id="PTHR42923">
    <property type="entry name" value="PROTOPORPHYRINOGEN OXIDASE"/>
    <property type="match status" value="1"/>
</dbReference>
<feature type="domain" description="Amine oxidase" evidence="7">
    <location>
        <begin position="9"/>
        <end position="374"/>
    </location>
</feature>
<name>A0A381Q4F8_9ZZZZ</name>
<dbReference type="PANTHER" id="PTHR42923:SF3">
    <property type="entry name" value="PROTOPORPHYRINOGEN OXIDASE"/>
    <property type="match status" value="1"/>
</dbReference>
<dbReference type="Pfam" id="PF01593">
    <property type="entry name" value="Amino_oxidase"/>
    <property type="match status" value="1"/>
</dbReference>